<name>A0AAI9ZBV5_9PEZI</name>
<sequence>MSLSLSLFFRRTTAKEGRGVSPKARLSTARFVQAFRCRNSAFLLFGLCRQVS</sequence>
<protein>
    <submittedName>
        <fullName evidence="1">Uncharacterized protein</fullName>
    </submittedName>
</protein>
<dbReference type="AlphaFoldDB" id="A0AAI9ZBV5"/>
<dbReference type="EMBL" id="MOOE01000001">
    <property type="protein sequence ID" value="KAK1539696.1"/>
    <property type="molecule type" value="Genomic_DNA"/>
</dbReference>
<dbReference type="RefSeq" id="XP_060320644.1">
    <property type="nucleotide sequence ID" value="XM_060449206.1"/>
</dbReference>
<organism evidence="1 2">
    <name type="scientific">Colletotrichum costaricense</name>
    <dbReference type="NCBI Taxonomy" id="1209916"/>
    <lineage>
        <taxon>Eukaryota</taxon>
        <taxon>Fungi</taxon>
        <taxon>Dikarya</taxon>
        <taxon>Ascomycota</taxon>
        <taxon>Pezizomycotina</taxon>
        <taxon>Sordariomycetes</taxon>
        <taxon>Hypocreomycetidae</taxon>
        <taxon>Glomerellales</taxon>
        <taxon>Glomerellaceae</taxon>
        <taxon>Colletotrichum</taxon>
        <taxon>Colletotrichum acutatum species complex</taxon>
    </lineage>
</organism>
<accession>A0AAI9ZBV5</accession>
<comment type="caution">
    <text evidence="1">The sequence shown here is derived from an EMBL/GenBank/DDBJ whole genome shotgun (WGS) entry which is preliminary data.</text>
</comment>
<dbReference type="GeneID" id="85332753"/>
<proteinExistence type="predicted"/>
<evidence type="ECO:0000313" key="1">
    <source>
        <dbReference type="EMBL" id="KAK1539696.1"/>
    </source>
</evidence>
<evidence type="ECO:0000313" key="2">
    <source>
        <dbReference type="Proteomes" id="UP001240678"/>
    </source>
</evidence>
<reference evidence="1 2" key="1">
    <citation type="submission" date="2016-10" db="EMBL/GenBank/DDBJ databases">
        <title>The genome sequence of Colletotrichum fioriniae PJ7.</title>
        <authorList>
            <person name="Baroncelli R."/>
        </authorList>
    </citation>
    <scope>NUCLEOTIDE SEQUENCE [LARGE SCALE GENOMIC DNA]</scope>
    <source>
        <strain evidence="1 2">IMI 309622</strain>
    </source>
</reference>
<gene>
    <name evidence="1" type="ORF">CCOS01_01010</name>
</gene>
<dbReference type="Proteomes" id="UP001240678">
    <property type="component" value="Unassembled WGS sequence"/>
</dbReference>
<keyword evidence="2" id="KW-1185">Reference proteome</keyword>